<evidence type="ECO:0000256" key="1">
    <source>
        <dbReference type="ARBA" id="ARBA00008885"/>
    </source>
</evidence>
<dbReference type="InterPro" id="IPR014729">
    <property type="entry name" value="Rossmann-like_a/b/a_fold"/>
</dbReference>
<organism evidence="13 14">
    <name type="scientific">Kutzneria kofuensis</name>
    <dbReference type="NCBI Taxonomy" id="103725"/>
    <lineage>
        <taxon>Bacteria</taxon>
        <taxon>Bacillati</taxon>
        <taxon>Actinomycetota</taxon>
        <taxon>Actinomycetes</taxon>
        <taxon>Pseudonocardiales</taxon>
        <taxon>Pseudonocardiaceae</taxon>
        <taxon>Kutzneria</taxon>
    </lineage>
</organism>
<evidence type="ECO:0000256" key="7">
    <source>
        <dbReference type="ARBA" id="ARBA00022840"/>
    </source>
</evidence>
<evidence type="ECO:0000313" key="14">
    <source>
        <dbReference type="Proteomes" id="UP000585638"/>
    </source>
</evidence>
<comment type="subunit">
    <text evidence="10">Heterodimer composed of CysD, the smaller subunit, and CysNC.</text>
</comment>
<comment type="similarity">
    <text evidence="1">Belongs to the PAPS reductase family. CysD subfamily.</text>
</comment>
<dbReference type="FunFam" id="3.40.50.620:FF:000002">
    <property type="entry name" value="Sulfate adenylyltransferase subunit 2"/>
    <property type="match status" value="1"/>
</dbReference>
<keyword evidence="6" id="KW-0547">Nucleotide-binding</keyword>
<evidence type="ECO:0000313" key="13">
    <source>
        <dbReference type="EMBL" id="MBB5896521.1"/>
    </source>
</evidence>
<dbReference type="GO" id="GO:0005524">
    <property type="term" value="F:ATP binding"/>
    <property type="evidence" value="ECO:0007669"/>
    <property type="project" value="UniProtKB-KW"/>
</dbReference>
<dbReference type="PANTHER" id="PTHR43196:SF1">
    <property type="entry name" value="SULFATE ADENYLYLTRANSFERASE SUBUNIT 2"/>
    <property type="match status" value="1"/>
</dbReference>
<name>A0A7W9KPV5_9PSEU</name>
<dbReference type="PIRSF" id="PIRSF002936">
    <property type="entry name" value="CysDAde_trans"/>
    <property type="match status" value="1"/>
</dbReference>
<protein>
    <recommendedName>
        <fullName evidence="3">Sulfate adenylyltransferase subunit 2</fullName>
        <ecNumber evidence="2">2.7.7.4</ecNumber>
    </recommendedName>
    <alternativeName>
        <fullName evidence="8">ATP-sulfurylase small subunit</fullName>
    </alternativeName>
    <alternativeName>
        <fullName evidence="9">Sulfate adenylate transferase</fullName>
    </alternativeName>
</protein>
<dbReference type="AlphaFoldDB" id="A0A7W9KPV5"/>
<evidence type="ECO:0000256" key="3">
    <source>
        <dbReference type="ARBA" id="ARBA00022004"/>
    </source>
</evidence>
<reference evidence="13 14" key="1">
    <citation type="submission" date="2020-08" db="EMBL/GenBank/DDBJ databases">
        <title>Sequencing the genomes of 1000 actinobacteria strains.</title>
        <authorList>
            <person name="Klenk H.-P."/>
        </authorList>
    </citation>
    <scope>NUCLEOTIDE SEQUENCE [LARGE SCALE GENOMIC DNA]</scope>
    <source>
        <strain evidence="13 14">DSM 43851</strain>
    </source>
</reference>
<feature type="domain" description="Phosphoadenosine phosphosulphate reductase" evidence="12">
    <location>
        <begin position="31"/>
        <end position="256"/>
    </location>
</feature>
<sequence>MTTAYELSPLRMLEAESVHVLREVAATFERPALLFSGGKDSVVMLHLAAKAFWPAPVPFPVMHVDTGHNFDEVIEFRDRAVARFGVRLVVAAVQDDIDAGRVVEETGPRASRNRLQTVTLLRGIAEHGFDAVFGGARRDEEKARAKERVFSFRDEFGQWDPRNQRPELWNLYNGAHRKGEHIRVFPLSNWTEVDIWRYIRDERIDLPSIYYAHRRPVFHRDGMLLAHTRFVELIDGEEPFEASVRFRTVGDATCTGCVESTATTAEAVIAEVAASRITERGATRADDRISEAGMEDRKKEGYF</sequence>
<accession>A0A7W9KPV5</accession>
<dbReference type="GO" id="GO:0000103">
    <property type="term" value="P:sulfate assimilation"/>
    <property type="evidence" value="ECO:0007669"/>
    <property type="project" value="InterPro"/>
</dbReference>
<keyword evidence="4 13" id="KW-0808">Transferase</keyword>
<dbReference type="Gene3D" id="3.40.50.620">
    <property type="entry name" value="HUPs"/>
    <property type="match status" value="1"/>
</dbReference>
<evidence type="ECO:0000256" key="6">
    <source>
        <dbReference type="ARBA" id="ARBA00022741"/>
    </source>
</evidence>
<keyword evidence="7" id="KW-0067">ATP-binding</keyword>
<evidence type="ECO:0000256" key="9">
    <source>
        <dbReference type="ARBA" id="ARBA00031812"/>
    </source>
</evidence>
<feature type="region of interest" description="Disordered" evidence="11">
    <location>
        <begin position="284"/>
        <end position="303"/>
    </location>
</feature>
<keyword evidence="14" id="KW-1185">Reference proteome</keyword>
<gene>
    <name evidence="13" type="ORF">BJ998_007717</name>
</gene>
<dbReference type="SUPFAM" id="SSF52402">
    <property type="entry name" value="Adenine nucleotide alpha hydrolases-like"/>
    <property type="match status" value="1"/>
</dbReference>
<dbReference type="NCBIfam" id="TIGR02039">
    <property type="entry name" value="CysD"/>
    <property type="match status" value="1"/>
</dbReference>
<dbReference type="EMBL" id="JACHIR010000001">
    <property type="protein sequence ID" value="MBB5896521.1"/>
    <property type="molecule type" value="Genomic_DNA"/>
</dbReference>
<dbReference type="Pfam" id="PF01507">
    <property type="entry name" value="PAPS_reduct"/>
    <property type="match status" value="1"/>
</dbReference>
<comment type="caution">
    <text evidence="13">The sequence shown here is derived from an EMBL/GenBank/DDBJ whole genome shotgun (WGS) entry which is preliminary data.</text>
</comment>
<proteinExistence type="inferred from homology"/>
<dbReference type="GO" id="GO:0004781">
    <property type="term" value="F:sulfate adenylyltransferase (ATP) activity"/>
    <property type="evidence" value="ECO:0007669"/>
    <property type="project" value="UniProtKB-EC"/>
</dbReference>
<dbReference type="InterPro" id="IPR002500">
    <property type="entry name" value="PAPS_reduct_dom"/>
</dbReference>
<dbReference type="NCBIfam" id="NF009214">
    <property type="entry name" value="PRK12563.1"/>
    <property type="match status" value="1"/>
</dbReference>
<keyword evidence="5 13" id="KW-0548">Nucleotidyltransferase</keyword>
<dbReference type="Proteomes" id="UP000585638">
    <property type="component" value="Unassembled WGS sequence"/>
</dbReference>
<evidence type="ECO:0000256" key="11">
    <source>
        <dbReference type="SAM" id="MobiDB-lite"/>
    </source>
</evidence>
<evidence type="ECO:0000256" key="10">
    <source>
        <dbReference type="ARBA" id="ARBA00062688"/>
    </source>
</evidence>
<evidence type="ECO:0000259" key="12">
    <source>
        <dbReference type="Pfam" id="PF01507"/>
    </source>
</evidence>
<evidence type="ECO:0000256" key="4">
    <source>
        <dbReference type="ARBA" id="ARBA00022679"/>
    </source>
</evidence>
<dbReference type="InterPro" id="IPR011784">
    <property type="entry name" value="SO4_adenylTrfase_ssu"/>
</dbReference>
<evidence type="ECO:0000256" key="5">
    <source>
        <dbReference type="ARBA" id="ARBA00022695"/>
    </source>
</evidence>
<dbReference type="PANTHER" id="PTHR43196">
    <property type="entry name" value="SULFATE ADENYLYLTRANSFERASE SUBUNIT 2"/>
    <property type="match status" value="1"/>
</dbReference>
<dbReference type="NCBIfam" id="NF003587">
    <property type="entry name" value="PRK05253.1"/>
    <property type="match status" value="1"/>
</dbReference>
<dbReference type="InterPro" id="IPR050128">
    <property type="entry name" value="Sulfate_adenylyltrnsfr_sub2"/>
</dbReference>
<evidence type="ECO:0000256" key="8">
    <source>
        <dbReference type="ARBA" id="ARBA00030256"/>
    </source>
</evidence>
<dbReference type="EC" id="2.7.7.4" evidence="2"/>
<evidence type="ECO:0000256" key="2">
    <source>
        <dbReference type="ARBA" id="ARBA00012391"/>
    </source>
</evidence>